<comment type="caution">
    <text evidence="8">The sequence shown here is derived from an EMBL/GenBank/DDBJ whole genome shotgun (WGS) entry which is preliminary data.</text>
</comment>
<dbReference type="GO" id="GO:0008146">
    <property type="term" value="F:sulfotransferase activity"/>
    <property type="evidence" value="ECO:0007669"/>
    <property type="project" value="InterPro"/>
</dbReference>
<dbReference type="InterPro" id="IPR018011">
    <property type="entry name" value="Carb_sulfotrans_8-10"/>
</dbReference>
<keyword evidence="5" id="KW-0333">Golgi apparatus</keyword>
<reference evidence="8" key="1">
    <citation type="submission" date="2020-01" db="EMBL/GenBank/DDBJ databases">
        <authorList>
            <person name="Chen W.-M."/>
        </authorList>
    </citation>
    <scope>NUCLEOTIDE SEQUENCE</scope>
    <source>
        <strain evidence="8">CYK-10</strain>
    </source>
</reference>
<evidence type="ECO:0000313" key="8">
    <source>
        <dbReference type="EMBL" id="NBZ87635.1"/>
    </source>
</evidence>
<dbReference type="PANTHER" id="PTHR12137">
    <property type="entry name" value="CARBOHYDRATE SULFOTRANSFERASE"/>
    <property type="match status" value="1"/>
</dbReference>
<dbReference type="RefSeq" id="WP_168774450.1">
    <property type="nucleotide sequence ID" value="NZ_JAABNR010000007.1"/>
</dbReference>
<keyword evidence="7" id="KW-0325">Glycoprotein</keyword>
<dbReference type="InterPro" id="IPR027417">
    <property type="entry name" value="P-loop_NTPase"/>
</dbReference>
<proteinExistence type="predicted"/>
<accession>A0AAE5BSB4</accession>
<dbReference type="AlphaFoldDB" id="A0AAE5BSB4"/>
<dbReference type="Pfam" id="PF03567">
    <property type="entry name" value="Sulfotransfer_2"/>
    <property type="match status" value="1"/>
</dbReference>
<evidence type="ECO:0000256" key="1">
    <source>
        <dbReference type="ARBA" id="ARBA00004323"/>
    </source>
</evidence>
<dbReference type="SUPFAM" id="SSF52540">
    <property type="entry name" value="P-loop containing nucleoside triphosphate hydrolases"/>
    <property type="match status" value="1"/>
</dbReference>
<dbReference type="Proteomes" id="UP001193501">
    <property type="component" value="Unassembled WGS sequence"/>
</dbReference>
<evidence type="ECO:0000256" key="3">
    <source>
        <dbReference type="ARBA" id="ARBA00022692"/>
    </source>
</evidence>
<dbReference type="GO" id="GO:0016051">
    <property type="term" value="P:carbohydrate biosynthetic process"/>
    <property type="evidence" value="ECO:0007669"/>
    <property type="project" value="InterPro"/>
</dbReference>
<keyword evidence="2" id="KW-0808">Transferase</keyword>
<comment type="subcellular location">
    <subcellularLocation>
        <location evidence="1">Golgi apparatus membrane</location>
        <topology evidence="1">Single-pass type II membrane protein</topology>
    </subcellularLocation>
</comment>
<keyword evidence="4" id="KW-1133">Transmembrane helix</keyword>
<evidence type="ECO:0000256" key="5">
    <source>
        <dbReference type="ARBA" id="ARBA00023034"/>
    </source>
</evidence>
<dbReference type="PANTHER" id="PTHR12137:SF54">
    <property type="entry name" value="CARBOHYDRATE SULFOTRANSFERASE"/>
    <property type="match status" value="1"/>
</dbReference>
<keyword evidence="9" id="KW-1185">Reference proteome</keyword>
<organism evidence="8 9">
    <name type="scientific">Stagnihabitans tardus</name>
    <dbReference type="NCBI Taxonomy" id="2699202"/>
    <lineage>
        <taxon>Bacteria</taxon>
        <taxon>Pseudomonadati</taxon>
        <taxon>Pseudomonadota</taxon>
        <taxon>Alphaproteobacteria</taxon>
        <taxon>Rhodobacterales</taxon>
        <taxon>Paracoccaceae</taxon>
        <taxon>Stagnihabitans</taxon>
    </lineage>
</organism>
<keyword evidence="6" id="KW-0472">Membrane</keyword>
<protein>
    <submittedName>
        <fullName evidence="8">Sulfotransferase family 2 domain-containing protein</fullName>
    </submittedName>
</protein>
<keyword evidence="3" id="KW-0812">Transmembrane</keyword>
<evidence type="ECO:0000313" key="9">
    <source>
        <dbReference type="Proteomes" id="UP001193501"/>
    </source>
</evidence>
<sequence length="278" mass="31294">MPSRLFTESPLPPHEARAMAQRLSGLPEREAEALLQRHILPPSLRWSFCRNGKTGTTSVLSWLFEVEFGARLTAPLSREAMLNENSVAHHTVQADIFRPALQLRSGLAHLQTACRIVTVRHPATRALSSFRYLCKSGATGSEQFLPVRLRINAETGFDWDRDPGTERGLAKFLDYVEILHETADQTPAAIHWRAQVRNLRPDILPPSVIGRVEDLDRLARDVAERLNLSEIPPMGHQNTQGRAQDDLLASRELRNRIAEVYGEDYARFGYDPHDLGAP</sequence>
<evidence type="ECO:0000256" key="2">
    <source>
        <dbReference type="ARBA" id="ARBA00022679"/>
    </source>
</evidence>
<dbReference type="EMBL" id="JAABNR010000007">
    <property type="protein sequence ID" value="NBZ87635.1"/>
    <property type="molecule type" value="Genomic_DNA"/>
</dbReference>
<dbReference type="InterPro" id="IPR005331">
    <property type="entry name" value="Sulfotransferase"/>
</dbReference>
<name>A0AAE5BSB4_9RHOB</name>
<gene>
    <name evidence="8" type="ORF">GV832_08595</name>
</gene>
<evidence type="ECO:0000256" key="6">
    <source>
        <dbReference type="ARBA" id="ARBA00023136"/>
    </source>
</evidence>
<evidence type="ECO:0000256" key="4">
    <source>
        <dbReference type="ARBA" id="ARBA00022989"/>
    </source>
</evidence>
<dbReference type="GO" id="GO:0016020">
    <property type="term" value="C:membrane"/>
    <property type="evidence" value="ECO:0007669"/>
    <property type="project" value="InterPro"/>
</dbReference>
<evidence type="ECO:0000256" key="7">
    <source>
        <dbReference type="ARBA" id="ARBA00023180"/>
    </source>
</evidence>